<evidence type="ECO:0000313" key="3">
    <source>
        <dbReference type="Proteomes" id="UP001162881"/>
    </source>
</evidence>
<dbReference type="RefSeq" id="WP_244022256.1">
    <property type="nucleotide sequence ID" value="NZ_JALHLF010000067.1"/>
</dbReference>
<protein>
    <recommendedName>
        <fullName evidence="4">DUF4352 domain-containing protein</fullName>
    </recommendedName>
</protein>
<keyword evidence="1" id="KW-1133">Transmembrane helix</keyword>
<keyword evidence="1" id="KW-0472">Membrane</keyword>
<gene>
    <name evidence="2" type="ORF">MTR62_14695</name>
</gene>
<evidence type="ECO:0000313" key="2">
    <source>
        <dbReference type="EMBL" id="MCJ2183933.1"/>
    </source>
</evidence>
<dbReference type="Proteomes" id="UP001162881">
    <property type="component" value="Unassembled WGS sequence"/>
</dbReference>
<name>A0ABT0BGF4_9SPHN</name>
<accession>A0ABT0BGF4</accession>
<organism evidence="2 3">
    <name type="scientific">Novosphingobium organovorum</name>
    <dbReference type="NCBI Taxonomy" id="2930092"/>
    <lineage>
        <taxon>Bacteria</taxon>
        <taxon>Pseudomonadati</taxon>
        <taxon>Pseudomonadota</taxon>
        <taxon>Alphaproteobacteria</taxon>
        <taxon>Sphingomonadales</taxon>
        <taxon>Sphingomonadaceae</taxon>
        <taxon>Novosphingobium</taxon>
    </lineage>
</organism>
<keyword evidence="1" id="KW-0812">Transmembrane</keyword>
<evidence type="ECO:0000256" key="1">
    <source>
        <dbReference type="SAM" id="Phobius"/>
    </source>
</evidence>
<proteinExistence type="predicted"/>
<keyword evidence="3" id="KW-1185">Reference proteome</keyword>
<evidence type="ECO:0008006" key="4">
    <source>
        <dbReference type="Google" id="ProtNLM"/>
    </source>
</evidence>
<sequence length="306" mass="33404">MNASAMHGQRSLWPVGGVLFGGWLVVTPLLTVLVGLPLWVMPVLAVVLLLWSCVQPDTEIVGYPLSRLRKLLIGLVVVALWQASAISGTLQSKELEAEAERIVSLGQTDPKGQSAALAKADEEMLAAIGKVAPSLKESEVARRNEEKAAANAPRIAELLGQEKKLDKADVEGRAVIWRELASLAPGDADYRATLTELEEKLARIERVRQDPTKGVEIVDFQWQTDGFGTVMMLDITLRNTSSVELRDFVINCEHSGPSGTVMDRNSRTLYEKLAPGEKRRFRKVNMGFIHSQATSSSCRVDGASMG</sequence>
<dbReference type="EMBL" id="JALHLF010000067">
    <property type="protein sequence ID" value="MCJ2183933.1"/>
    <property type="molecule type" value="Genomic_DNA"/>
</dbReference>
<reference evidence="2" key="1">
    <citation type="submission" date="2022-03" db="EMBL/GenBank/DDBJ databases">
        <title>Identification of a novel bacterium isolated from mangrove sediments.</title>
        <authorList>
            <person name="Pan X."/>
        </authorList>
    </citation>
    <scope>NUCLEOTIDE SEQUENCE</scope>
    <source>
        <strain evidence="2">B1949</strain>
    </source>
</reference>
<feature type="transmembrane region" description="Helical" evidence="1">
    <location>
        <begin position="20"/>
        <end position="51"/>
    </location>
</feature>
<comment type="caution">
    <text evidence="2">The sequence shown here is derived from an EMBL/GenBank/DDBJ whole genome shotgun (WGS) entry which is preliminary data.</text>
</comment>